<protein>
    <submittedName>
        <fullName evidence="1">Uncharacterized protein</fullName>
    </submittedName>
</protein>
<dbReference type="Proteomes" id="UP001374599">
    <property type="component" value="Unassembled WGS sequence"/>
</dbReference>
<dbReference type="EMBL" id="BTPU01000097">
    <property type="protein sequence ID" value="GMQ65112.1"/>
    <property type="molecule type" value="Genomic_DNA"/>
</dbReference>
<sequence>MEQKSVAPALTRGLTILEIIAREGAIGFNELKEKMNLHATTVNRLIKVLIDKEYLAKDQNSKYTLGIKFLNLSNQETFWNKIIQKLHNSMKEINEKYGITVLLTSLDKDKATVIYKIIESSNLGMLEVGNTHYDLMNFPWGILYIAEQEKEKQEELIEKSYADPSRNMNVVDRKDIDKLIVEADLEKHVDDKGWFFNGRRFAVPVFLSNGKLIGALCSGSNKENLKDISIEDVINDMKKAVEGLDL</sequence>
<organism evidence="1 2">
    <name type="scientific">Vallitalea maricola</name>
    <dbReference type="NCBI Taxonomy" id="3074433"/>
    <lineage>
        <taxon>Bacteria</taxon>
        <taxon>Bacillati</taxon>
        <taxon>Bacillota</taxon>
        <taxon>Clostridia</taxon>
        <taxon>Lachnospirales</taxon>
        <taxon>Vallitaleaceae</taxon>
        <taxon>Vallitalea</taxon>
    </lineage>
</organism>
<evidence type="ECO:0000313" key="1">
    <source>
        <dbReference type="EMBL" id="GMQ65112.1"/>
    </source>
</evidence>
<evidence type="ECO:0000313" key="2">
    <source>
        <dbReference type="Proteomes" id="UP001374599"/>
    </source>
</evidence>
<keyword evidence="2" id="KW-1185">Reference proteome</keyword>
<reference evidence="1" key="1">
    <citation type="submission" date="2023-09" db="EMBL/GenBank/DDBJ databases">
        <title>Vallitalea sediminicola and Vallitalea maricola sp. nov., anaerobic bacteria isolated from marine sediment.</title>
        <authorList>
            <person name="Hirano S."/>
            <person name="Maeda A."/>
            <person name="Terahara T."/>
            <person name="Mori K."/>
            <person name="Hamada M."/>
            <person name="Matsumoto R."/>
            <person name="Kobayashi T."/>
        </authorList>
    </citation>
    <scope>NUCLEOTIDE SEQUENCE</scope>
    <source>
        <strain evidence="1">AN17-2</strain>
    </source>
</reference>
<gene>
    <name evidence="1" type="ORF">AN2V17_43540</name>
</gene>
<comment type="caution">
    <text evidence="1">The sequence shown here is derived from an EMBL/GenBank/DDBJ whole genome shotgun (WGS) entry which is preliminary data.</text>
</comment>
<accession>A0ACB5UQ57</accession>
<name>A0ACB5UQ57_9FIRM</name>
<proteinExistence type="predicted"/>